<dbReference type="InterPro" id="IPR051092">
    <property type="entry name" value="FYVE_RhoGEF_PH"/>
</dbReference>
<dbReference type="CDD" id="cd13237">
    <property type="entry name" value="PH2_FGD5_FGD6"/>
    <property type="match status" value="1"/>
</dbReference>
<proteinExistence type="predicted"/>
<dbReference type="PANTHER" id="PTHR12673">
    <property type="entry name" value="FACIOGENITAL DYSPLASIA PROTEIN"/>
    <property type="match status" value="1"/>
</dbReference>
<keyword evidence="3" id="KW-0344">Guanine-nucleotide releasing factor</keyword>
<dbReference type="InterPro" id="IPR001849">
    <property type="entry name" value="PH_domain"/>
</dbReference>
<feature type="region of interest" description="Disordered" evidence="10">
    <location>
        <begin position="1"/>
        <end position="113"/>
    </location>
</feature>
<evidence type="ECO:0000256" key="10">
    <source>
        <dbReference type="SAM" id="MobiDB-lite"/>
    </source>
</evidence>
<dbReference type="InterPro" id="IPR000306">
    <property type="entry name" value="Znf_FYVE"/>
</dbReference>
<feature type="compositionally biased region" description="Basic and acidic residues" evidence="10">
    <location>
        <begin position="741"/>
        <end position="756"/>
    </location>
</feature>
<feature type="compositionally biased region" description="Pro residues" evidence="10">
    <location>
        <begin position="514"/>
        <end position="528"/>
    </location>
</feature>
<dbReference type="SUPFAM" id="SSF48065">
    <property type="entry name" value="DBL homology domain (DH-domain)"/>
    <property type="match status" value="1"/>
</dbReference>
<evidence type="ECO:0000256" key="3">
    <source>
        <dbReference type="ARBA" id="ARBA00022658"/>
    </source>
</evidence>
<feature type="region of interest" description="Disordered" evidence="10">
    <location>
        <begin position="721"/>
        <end position="756"/>
    </location>
</feature>
<reference evidence="14 15" key="1">
    <citation type="submission" date="2019-01" db="EMBL/GenBank/DDBJ databases">
        <title>A chromosome-scale genome assembly of the yellow perch, Perca flavescens.</title>
        <authorList>
            <person name="Feron R."/>
            <person name="Morvezen R."/>
            <person name="Bestin A."/>
            <person name="Haffray P."/>
            <person name="Klopp C."/>
            <person name="Zahm M."/>
            <person name="Cabau C."/>
            <person name="Roques C."/>
            <person name="Donnadieu C."/>
            <person name="Bouchez O."/>
            <person name="Christie M."/>
            <person name="Larson W."/>
            <person name="Guiguen Y."/>
        </authorList>
    </citation>
    <scope>NUCLEOTIDE SEQUENCE [LARGE SCALE GENOMIC DNA]</scope>
    <source>
        <strain evidence="14">YP-PL-M2</strain>
        <tissue evidence="14">Blood</tissue>
    </source>
</reference>
<keyword evidence="2" id="KW-0963">Cytoplasm</keyword>
<evidence type="ECO:0000313" key="14">
    <source>
        <dbReference type="EMBL" id="TDG96566.1"/>
    </source>
</evidence>
<dbReference type="Pfam" id="PF00621">
    <property type="entry name" value="RhoGEF"/>
    <property type="match status" value="1"/>
</dbReference>
<feature type="compositionally biased region" description="Polar residues" evidence="10">
    <location>
        <begin position="550"/>
        <end position="566"/>
    </location>
</feature>
<sequence>MSIESKFTHGERSKSGVMSTGVKKPPLAPKPKLPATTKPSPPPIAPKPGLLSQSSFVSQPSPATLKRTKPAVAPKPSIPKSTASSSPVSPPPPKPSEPFVLSQEEQESLGNNLSLLNSRNGILSSETNKLDSDYIIPTCSCGLRDCSQCQRLENGNTTEIGSDLHQELLQNGITTEGFTGTRQQENAENREEGVAVEKGEGGGISKKPRDKPQRQRHLDRVNKEAQRTEEQNASETLKHQDSAVAEPDVSKADVHTETKNTDLTDSACDVAGSIIVSQSAIPHESSAESFQGECSEPISKASPTRLHPDLQVPAAPSKPLPVPHPRKPKKPALVRQDGLEDRAQDQVAEEQKQGLEMREDEGNLSLAGLCLSSEDEELKRDTCDSLLPQKDSWIGDDETNAPVPPPRQTSLSPRLYRTVHAPPSLNKNTSHSLVLLSHADSMSHKKGGEEHRLEEDEEDGYGDFERYPITHSLPKQIKLGCHPPLANARKAFSADDQQSPRAPPRKPQRHSLPAAPPPSICPPAPPHANTPMRELPAPPQEKTAWRFSRPNVTFFSRQMPSRSSVPPKSRAPALGGKQRAQSFSAADLATRANSQKRNLSFRKLLELRLSVKMLPKLLAKGGQSLDCTSADSSRGEKSPERPNSCIVEADICGENGEGSVEYENVPLYEEIPEYMNLPFHSARLGWPHDSDGADSDIYEVQDPYHSYHEHEYEGGWLGQDVHSEEEESHSSDEEDHSSTSSKEHLNVADRQQEDEMKRKKVVHIAQEIMSSEKVFVDVLKLLHIDFRDAVAKATRQNGKPVVDERILSQILYYLPQLYQLNRDLLRELEDRVAHWSDHQRLADIFVQKGPYLKMYSTYIRQFDNNVALLDEQCRKNTAFAAVVREFEMSPRCASLALKHYLLKPVQRIPQYQLLLTDYLKNLPEDSEDYKDTQAALSIVKEVANHANDIMKQGDNFQKLMQIQYSLNGHHEIVQPGRVFLKEGTLMKLSRKVMQPRVFFLFNDALMYTTPVQSGQYKLNSVLSLAGMKVSKPSQEAYQNELNIESVERSFILSASSATERDEWLEAIAKAIDDYTKKKITFISSRSQEEAEGVVDTGAPLGSKAPIWIPDLRATMCMICTCEFTLTWRRHHCRACGRVVCQACSANKYYLEYLKNQPARVCDHCFVKLQENSDRCASTSVSPIKSGAFSFTRKQKKIPAALKEVSANTENSSMSGYLNRSKGNKKQWKRLWFVIKNKVLYTYAASEDVAALESQPLLGFFLREEKNGPAQKLQFKLYHKNTLFYIFKADDIPTAQRWIEAFQEAMILEQ</sequence>
<dbReference type="PROSITE" id="PS50010">
    <property type="entry name" value="DH_2"/>
    <property type="match status" value="1"/>
</dbReference>
<evidence type="ECO:0000256" key="8">
    <source>
        <dbReference type="ARBA" id="ARBA00023212"/>
    </source>
</evidence>
<dbReference type="Gene3D" id="2.30.29.30">
    <property type="entry name" value="Pleckstrin-homology domain (PH domain)/Phosphotyrosine-binding domain (PTB)"/>
    <property type="match status" value="2"/>
</dbReference>
<dbReference type="SUPFAM" id="SSF50729">
    <property type="entry name" value="PH domain-like"/>
    <property type="match status" value="2"/>
</dbReference>
<feature type="region of interest" description="Disordered" evidence="10">
    <location>
        <begin position="177"/>
        <end position="260"/>
    </location>
</feature>
<evidence type="ECO:0000259" key="11">
    <source>
        <dbReference type="PROSITE" id="PS50003"/>
    </source>
</evidence>
<dbReference type="Gene3D" id="1.20.900.10">
    <property type="entry name" value="Dbl homology (DH) domain"/>
    <property type="match status" value="1"/>
</dbReference>
<feature type="region of interest" description="Disordered" evidence="10">
    <location>
        <begin position="490"/>
        <end position="584"/>
    </location>
</feature>
<dbReference type="SMART" id="SM00064">
    <property type="entry name" value="FYVE"/>
    <property type="match status" value="1"/>
</dbReference>
<feature type="compositionally biased region" description="Basic and acidic residues" evidence="10">
    <location>
        <begin position="441"/>
        <end position="454"/>
    </location>
</feature>
<dbReference type="STRING" id="8167.A0A484BZX9"/>
<dbReference type="Pfam" id="PF00169">
    <property type="entry name" value="PH"/>
    <property type="match status" value="2"/>
</dbReference>
<dbReference type="FunFam" id="2.30.29.30:FF:000158">
    <property type="entry name" value="FYVE, RhoGEF and PH domain containing 6"/>
    <property type="match status" value="1"/>
</dbReference>
<organism evidence="14 15">
    <name type="scientific">Perca flavescens</name>
    <name type="common">American yellow perch</name>
    <name type="synonym">Morone flavescens</name>
    <dbReference type="NCBI Taxonomy" id="8167"/>
    <lineage>
        <taxon>Eukaryota</taxon>
        <taxon>Metazoa</taxon>
        <taxon>Chordata</taxon>
        <taxon>Craniata</taxon>
        <taxon>Vertebrata</taxon>
        <taxon>Euteleostomi</taxon>
        <taxon>Actinopterygii</taxon>
        <taxon>Neopterygii</taxon>
        <taxon>Teleostei</taxon>
        <taxon>Neoteleostei</taxon>
        <taxon>Acanthomorphata</taxon>
        <taxon>Eupercaria</taxon>
        <taxon>Perciformes</taxon>
        <taxon>Percoidei</taxon>
        <taxon>Percidae</taxon>
        <taxon>Percinae</taxon>
        <taxon>Perca</taxon>
    </lineage>
</organism>
<evidence type="ECO:0000256" key="4">
    <source>
        <dbReference type="ARBA" id="ARBA00022723"/>
    </source>
</evidence>
<feature type="compositionally biased region" description="Basic and acidic residues" evidence="10">
    <location>
        <begin position="210"/>
        <end position="241"/>
    </location>
</feature>
<dbReference type="InterPro" id="IPR000219">
    <property type="entry name" value="DH_dom"/>
</dbReference>
<feature type="compositionally biased region" description="Acidic residues" evidence="10">
    <location>
        <begin position="723"/>
        <end position="735"/>
    </location>
</feature>
<dbReference type="FunFam" id="1.20.900.10:FF:000024">
    <property type="entry name" value="FYVE, RhoGEF and PH domain-containing protein 6"/>
    <property type="match status" value="1"/>
</dbReference>
<feature type="region of interest" description="Disordered" evidence="10">
    <location>
        <begin position="441"/>
        <end position="462"/>
    </location>
</feature>
<dbReference type="GO" id="GO:0005856">
    <property type="term" value="C:cytoskeleton"/>
    <property type="evidence" value="ECO:0007669"/>
    <property type="project" value="UniProtKB-SubCell"/>
</dbReference>
<dbReference type="InterPro" id="IPR011993">
    <property type="entry name" value="PH-like_dom_sf"/>
</dbReference>
<keyword evidence="4" id="KW-0479">Metal-binding</keyword>
<evidence type="ECO:0000256" key="5">
    <source>
        <dbReference type="ARBA" id="ARBA00022737"/>
    </source>
</evidence>
<feature type="domain" description="PH" evidence="11">
    <location>
        <begin position="1210"/>
        <end position="1306"/>
    </location>
</feature>
<dbReference type="SMART" id="SM00233">
    <property type="entry name" value="PH"/>
    <property type="match status" value="2"/>
</dbReference>
<comment type="caution">
    <text evidence="14">The sequence shown here is derived from an EMBL/GenBank/DDBJ whole genome shotgun (WGS) entry which is preliminary data.</text>
</comment>
<feature type="compositionally biased region" description="Polar residues" evidence="10">
    <location>
        <begin position="51"/>
        <end position="62"/>
    </location>
</feature>
<dbReference type="PROSITE" id="PS50178">
    <property type="entry name" value="ZF_FYVE"/>
    <property type="match status" value="1"/>
</dbReference>
<feature type="domain" description="DH" evidence="12">
    <location>
        <begin position="760"/>
        <end position="949"/>
    </location>
</feature>
<evidence type="ECO:0000256" key="9">
    <source>
        <dbReference type="PROSITE-ProRule" id="PRU00091"/>
    </source>
</evidence>
<keyword evidence="6 9" id="KW-0863">Zinc-finger</keyword>
<dbReference type="GO" id="GO:0005737">
    <property type="term" value="C:cytoplasm"/>
    <property type="evidence" value="ECO:0007669"/>
    <property type="project" value="TreeGrafter"/>
</dbReference>
<dbReference type="GO" id="GO:0005085">
    <property type="term" value="F:guanyl-nucleotide exchange factor activity"/>
    <property type="evidence" value="ECO:0007669"/>
    <property type="project" value="UniProtKB-KW"/>
</dbReference>
<feature type="domain" description="FYVE-type" evidence="13">
    <location>
        <begin position="1110"/>
        <end position="1169"/>
    </location>
</feature>
<dbReference type="InterPro" id="IPR035899">
    <property type="entry name" value="DBL_dom_sf"/>
</dbReference>
<evidence type="ECO:0000313" key="15">
    <source>
        <dbReference type="Proteomes" id="UP000295070"/>
    </source>
</evidence>
<evidence type="ECO:0008006" key="16">
    <source>
        <dbReference type="Google" id="ProtNLM"/>
    </source>
</evidence>
<keyword evidence="8" id="KW-0206">Cytoskeleton</keyword>
<dbReference type="PROSITE" id="PS50003">
    <property type="entry name" value="PH_DOMAIN"/>
    <property type="match status" value="2"/>
</dbReference>
<feature type="domain" description="PH" evidence="11">
    <location>
        <begin position="978"/>
        <end position="1072"/>
    </location>
</feature>
<keyword evidence="7" id="KW-0862">Zinc</keyword>
<dbReference type="InterPro" id="IPR017455">
    <property type="entry name" value="Znf_FYVE-rel"/>
</dbReference>
<dbReference type="InterPro" id="IPR013083">
    <property type="entry name" value="Znf_RING/FYVE/PHD"/>
</dbReference>
<feature type="region of interest" description="Disordered" evidence="10">
    <location>
        <begin position="282"/>
        <end position="360"/>
    </location>
</feature>
<feature type="compositionally biased region" description="Low complexity" evidence="10">
    <location>
        <begin position="74"/>
        <end position="87"/>
    </location>
</feature>
<dbReference type="Proteomes" id="UP000295070">
    <property type="component" value="Chromosome 23"/>
</dbReference>
<evidence type="ECO:0000256" key="1">
    <source>
        <dbReference type="ARBA" id="ARBA00004245"/>
    </source>
</evidence>
<dbReference type="EMBL" id="SCKG01000023">
    <property type="protein sequence ID" value="TDG96566.1"/>
    <property type="molecule type" value="Genomic_DNA"/>
</dbReference>
<evidence type="ECO:0000259" key="12">
    <source>
        <dbReference type="PROSITE" id="PS50010"/>
    </source>
</evidence>
<evidence type="ECO:0000259" key="13">
    <source>
        <dbReference type="PROSITE" id="PS50178"/>
    </source>
</evidence>
<comment type="subcellular location">
    <subcellularLocation>
        <location evidence="1">Cytoplasm</location>
        <location evidence="1">Cytoskeleton</location>
    </subcellularLocation>
</comment>
<gene>
    <name evidence="14" type="ORF">EPR50_G00229980</name>
</gene>
<dbReference type="Gene3D" id="3.30.40.10">
    <property type="entry name" value="Zinc/RING finger domain, C3HC4 (zinc finger)"/>
    <property type="match status" value="1"/>
</dbReference>
<feature type="compositionally biased region" description="Basic and acidic residues" evidence="10">
    <location>
        <begin position="337"/>
        <end position="360"/>
    </location>
</feature>
<keyword evidence="15" id="KW-1185">Reference proteome</keyword>
<keyword evidence="5" id="KW-0677">Repeat</keyword>
<feature type="region of interest" description="Disordered" evidence="10">
    <location>
        <begin position="389"/>
        <end position="411"/>
    </location>
</feature>
<feature type="compositionally biased region" description="Basic and acidic residues" evidence="10">
    <location>
        <begin position="248"/>
        <end position="260"/>
    </location>
</feature>
<feature type="compositionally biased region" description="Basic and acidic residues" evidence="10">
    <location>
        <begin position="1"/>
        <end position="14"/>
    </location>
</feature>
<evidence type="ECO:0000256" key="7">
    <source>
        <dbReference type="ARBA" id="ARBA00022833"/>
    </source>
</evidence>
<dbReference type="Pfam" id="PF01363">
    <property type="entry name" value="FYVE"/>
    <property type="match status" value="1"/>
</dbReference>
<dbReference type="CDD" id="cd15743">
    <property type="entry name" value="FYVE_FGD6"/>
    <property type="match status" value="1"/>
</dbReference>
<dbReference type="GO" id="GO:0008270">
    <property type="term" value="F:zinc ion binding"/>
    <property type="evidence" value="ECO:0007669"/>
    <property type="project" value="UniProtKB-KW"/>
</dbReference>
<feature type="compositionally biased region" description="Basic and acidic residues" evidence="10">
    <location>
        <begin position="185"/>
        <end position="200"/>
    </location>
</feature>
<evidence type="ECO:0000256" key="2">
    <source>
        <dbReference type="ARBA" id="ARBA00022490"/>
    </source>
</evidence>
<dbReference type="PANTHER" id="PTHR12673:SF12">
    <property type="entry name" value="FYVE, RHOGEF AND PH DOMAIN-CONTAINING PROTEIN 6"/>
    <property type="match status" value="1"/>
</dbReference>
<feature type="region of interest" description="Disordered" evidence="10">
    <location>
        <begin position="622"/>
        <end position="642"/>
    </location>
</feature>
<dbReference type="CDD" id="cd00160">
    <property type="entry name" value="RhoGEF"/>
    <property type="match status" value="1"/>
</dbReference>
<protein>
    <recommendedName>
        <fullName evidence="16">FYVE, RhoGEF and PH domain-containing protein 6</fullName>
    </recommendedName>
</protein>
<evidence type="ECO:0000256" key="6">
    <source>
        <dbReference type="ARBA" id="ARBA00022771"/>
    </source>
</evidence>
<dbReference type="SMART" id="SM00325">
    <property type="entry name" value="RhoGEF"/>
    <property type="match status" value="1"/>
</dbReference>
<name>A0A484BZX9_PERFV</name>
<accession>A0A484BZX9</accession>